<dbReference type="GO" id="GO:0008168">
    <property type="term" value="F:methyltransferase activity"/>
    <property type="evidence" value="ECO:0007669"/>
    <property type="project" value="UniProtKB-KW"/>
</dbReference>
<evidence type="ECO:0000313" key="3">
    <source>
        <dbReference type="Proteomes" id="UP001254165"/>
    </source>
</evidence>
<dbReference type="InterPro" id="IPR041698">
    <property type="entry name" value="Methyltransf_25"/>
</dbReference>
<dbReference type="Pfam" id="PF13649">
    <property type="entry name" value="Methyltransf_25"/>
    <property type="match status" value="1"/>
</dbReference>
<evidence type="ECO:0000313" key="2">
    <source>
        <dbReference type="EMBL" id="MDT8897064.1"/>
    </source>
</evidence>
<name>A0ABU3NJN1_9CHLR</name>
<dbReference type="SUPFAM" id="SSF53335">
    <property type="entry name" value="S-adenosyl-L-methionine-dependent methyltransferases"/>
    <property type="match status" value="1"/>
</dbReference>
<feature type="domain" description="Methyltransferase" evidence="1">
    <location>
        <begin position="42"/>
        <end position="109"/>
    </location>
</feature>
<sequence length="188" mass="21668">MPREDAERWNARYRESSNIPIDVPRDLLVNFSHLLPTSGWGLDIATGRGANAIFLSQRGLEVVAIDISWVALYSTHLRWPSLHLILADLTEYPLPCREFDVILNFYYLDRSLFPLFSSRLKSGGLLFIETLTEKMEEIFPNRIDPMYLLREGELYNIFCDWEILYYNEGVTQGHSGLKAIASLVARKP</sequence>
<dbReference type="RefSeq" id="WP_315623714.1">
    <property type="nucleotide sequence ID" value="NZ_JAUHMF010000001.1"/>
</dbReference>
<keyword evidence="3" id="KW-1185">Reference proteome</keyword>
<proteinExistence type="predicted"/>
<dbReference type="GO" id="GO:0032259">
    <property type="term" value="P:methylation"/>
    <property type="evidence" value="ECO:0007669"/>
    <property type="project" value="UniProtKB-KW"/>
</dbReference>
<gene>
    <name evidence="2" type="ORF">QYE77_02215</name>
</gene>
<dbReference type="EC" id="2.1.-.-" evidence="2"/>
<accession>A0ABU3NJN1</accession>
<comment type="caution">
    <text evidence="2">The sequence shown here is derived from an EMBL/GenBank/DDBJ whole genome shotgun (WGS) entry which is preliminary data.</text>
</comment>
<dbReference type="CDD" id="cd02440">
    <property type="entry name" value="AdoMet_MTases"/>
    <property type="match status" value="1"/>
</dbReference>
<dbReference type="EMBL" id="JAUHMF010000001">
    <property type="protein sequence ID" value="MDT8897064.1"/>
    <property type="molecule type" value="Genomic_DNA"/>
</dbReference>
<dbReference type="Gene3D" id="3.40.50.150">
    <property type="entry name" value="Vaccinia Virus protein VP39"/>
    <property type="match status" value="1"/>
</dbReference>
<dbReference type="Proteomes" id="UP001254165">
    <property type="component" value="Unassembled WGS sequence"/>
</dbReference>
<keyword evidence="2" id="KW-0808">Transferase</keyword>
<evidence type="ECO:0000259" key="1">
    <source>
        <dbReference type="Pfam" id="PF13649"/>
    </source>
</evidence>
<protein>
    <submittedName>
        <fullName evidence="2">Class I SAM-dependent methyltransferase</fullName>
        <ecNumber evidence="2">2.1.-.-</ecNumber>
    </submittedName>
</protein>
<reference evidence="2 3" key="1">
    <citation type="submission" date="2023-07" db="EMBL/GenBank/DDBJ databases">
        <title>Novel species of Thermanaerothrix with wide hydrolytic capabilities.</title>
        <authorList>
            <person name="Zayulina K.S."/>
            <person name="Podosokorskaya O.A."/>
            <person name="Elcheninov A.G."/>
        </authorList>
    </citation>
    <scope>NUCLEOTIDE SEQUENCE [LARGE SCALE GENOMIC DNA]</scope>
    <source>
        <strain evidence="2 3">4228-RoL</strain>
    </source>
</reference>
<keyword evidence="2" id="KW-0489">Methyltransferase</keyword>
<organism evidence="2 3">
    <name type="scientific">Thermanaerothrix solaris</name>
    <dbReference type="NCBI Taxonomy" id="3058434"/>
    <lineage>
        <taxon>Bacteria</taxon>
        <taxon>Bacillati</taxon>
        <taxon>Chloroflexota</taxon>
        <taxon>Anaerolineae</taxon>
        <taxon>Anaerolineales</taxon>
        <taxon>Anaerolineaceae</taxon>
        <taxon>Thermanaerothrix</taxon>
    </lineage>
</organism>
<dbReference type="InterPro" id="IPR029063">
    <property type="entry name" value="SAM-dependent_MTases_sf"/>
</dbReference>